<dbReference type="GO" id="GO:0004856">
    <property type="term" value="F:D-xylulokinase activity"/>
    <property type="evidence" value="ECO:0007669"/>
    <property type="project" value="UniProtKB-UniRule"/>
</dbReference>
<keyword evidence="2 6" id="KW-0808">Transferase</keyword>
<feature type="active site" description="Proton acceptor" evidence="6">
    <location>
        <position position="248"/>
    </location>
</feature>
<dbReference type="Gene3D" id="3.30.420.40">
    <property type="match status" value="2"/>
</dbReference>
<comment type="caution">
    <text evidence="10">The sequence shown here is derived from an EMBL/GenBank/DDBJ whole genome shotgun (WGS) entry which is preliminary data.</text>
</comment>
<evidence type="ECO:0000259" key="8">
    <source>
        <dbReference type="Pfam" id="PF00370"/>
    </source>
</evidence>
<dbReference type="InterPro" id="IPR043129">
    <property type="entry name" value="ATPase_NBD"/>
</dbReference>
<dbReference type="RefSeq" id="WP_190466775.1">
    <property type="nucleotide sequence ID" value="NZ_JACJPW010000048.1"/>
</dbReference>
<feature type="site" description="Important for activity" evidence="6">
    <location>
        <position position="9"/>
    </location>
</feature>
<dbReference type="InterPro" id="IPR000577">
    <property type="entry name" value="Carb_kinase_FGGY"/>
</dbReference>
<feature type="domain" description="Carbohydrate kinase FGGY C-terminal" evidence="9">
    <location>
        <begin position="267"/>
        <end position="450"/>
    </location>
</feature>
<evidence type="ECO:0000256" key="6">
    <source>
        <dbReference type="HAMAP-Rule" id="MF_02220"/>
    </source>
</evidence>
<dbReference type="EMBL" id="JACJPW010000048">
    <property type="protein sequence ID" value="MBD2183113.1"/>
    <property type="molecule type" value="Genomic_DNA"/>
</dbReference>
<evidence type="ECO:0000259" key="9">
    <source>
        <dbReference type="Pfam" id="PF02782"/>
    </source>
</evidence>
<keyword evidence="4 6" id="KW-0418">Kinase</keyword>
<dbReference type="Pfam" id="PF00370">
    <property type="entry name" value="FGGY_N"/>
    <property type="match status" value="1"/>
</dbReference>
<keyword evidence="6 7" id="KW-0859">Xylose metabolism</keyword>
<protein>
    <recommendedName>
        <fullName evidence="6 7">Xylulose kinase</fullName>
        <shortName evidence="6 7">Xylulokinase</shortName>
        <ecNumber evidence="6 7">2.7.1.17</ecNumber>
    </recommendedName>
</protein>
<keyword evidence="3 6" id="KW-0547">Nucleotide-binding</keyword>
<evidence type="ECO:0000256" key="1">
    <source>
        <dbReference type="ARBA" id="ARBA00009156"/>
    </source>
</evidence>
<sequence>MAELVIGLDLGTGGVRAIAVDLQGQIIAQATSSYPLLTPQPGWTEQNPSDWVEASLDALSNVTQQLEGHRTMSGDKPLRVYALGLSGQMHGMVPLDADGNVIRPAILWNDQRTGKAVEEIEAIVPRQELIQRTGNPAITGFQLPKLIWLRSEEPQAYARLQQILLPKDYLGYVLTGERVTEPSDASGVGCLNLANRQWDTDILNALGINVELFPSVVESTAIAGKLKPEIASRVGLPAGLPVIAGGGDNAAAAIGLGISSSNLNRGSLSIGTSGVIFAPCDRPIPDPEGRVHLFCHVDGGYHLLGVTLAAGGSLRWYRDTFAPHIAYTELMDLAARSQPGARGVLFLPHLAGERSPHLDPDTRGAWVNLSLAHTQADLIRAVLEGVAFSLREALEVITEITPVHQLLATGGGARSSIWLQILADILQTQLIAPSSEEGAAYGAAILAMVGVGAYPNLEAAFAILSQDSNTVQPQANAVYEEGFKRYKLLYEALKGVLRSPEEND</sequence>
<dbReference type="Proteomes" id="UP000641646">
    <property type="component" value="Unassembled WGS sequence"/>
</dbReference>
<reference evidence="10" key="2">
    <citation type="submission" date="2020-08" db="EMBL/GenBank/DDBJ databases">
        <authorList>
            <person name="Chen M."/>
            <person name="Teng W."/>
            <person name="Zhao L."/>
            <person name="Hu C."/>
            <person name="Zhou Y."/>
            <person name="Han B."/>
            <person name="Song L."/>
            <person name="Shu W."/>
        </authorList>
    </citation>
    <scope>NUCLEOTIDE SEQUENCE</scope>
    <source>
        <strain evidence="10">FACHB-1375</strain>
    </source>
</reference>
<dbReference type="InterPro" id="IPR006000">
    <property type="entry name" value="Xylulokinase"/>
</dbReference>
<evidence type="ECO:0000256" key="4">
    <source>
        <dbReference type="ARBA" id="ARBA00022777"/>
    </source>
</evidence>
<evidence type="ECO:0000256" key="2">
    <source>
        <dbReference type="ARBA" id="ARBA00022679"/>
    </source>
</evidence>
<gene>
    <name evidence="6 7 10" type="primary">xylB</name>
    <name evidence="10" type="ORF">H6G03_18940</name>
</gene>
<dbReference type="GO" id="GO:0042732">
    <property type="term" value="P:D-xylose metabolic process"/>
    <property type="evidence" value="ECO:0007669"/>
    <property type="project" value="UniProtKB-KW"/>
</dbReference>
<dbReference type="InterPro" id="IPR018485">
    <property type="entry name" value="FGGY_C"/>
</dbReference>
<proteinExistence type="inferred from homology"/>
<accession>A0A926ZHC0</accession>
<dbReference type="InterPro" id="IPR050406">
    <property type="entry name" value="FGGY_Carb_Kinase"/>
</dbReference>
<keyword evidence="6 7" id="KW-0119">Carbohydrate metabolism</keyword>
<dbReference type="EC" id="2.7.1.17" evidence="6 7"/>
<evidence type="ECO:0000256" key="3">
    <source>
        <dbReference type="ARBA" id="ARBA00022741"/>
    </source>
</evidence>
<feature type="domain" description="Carbohydrate kinase FGGY N-terminal" evidence="8">
    <location>
        <begin position="5"/>
        <end position="255"/>
    </location>
</feature>
<dbReference type="PANTHER" id="PTHR43095:SF5">
    <property type="entry name" value="XYLULOSE KINASE"/>
    <property type="match status" value="1"/>
</dbReference>
<dbReference type="GO" id="GO:0005524">
    <property type="term" value="F:ATP binding"/>
    <property type="evidence" value="ECO:0007669"/>
    <property type="project" value="UniProtKB-UniRule"/>
</dbReference>
<dbReference type="PANTHER" id="PTHR43095">
    <property type="entry name" value="SUGAR KINASE"/>
    <property type="match status" value="1"/>
</dbReference>
<evidence type="ECO:0000256" key="5">
    <source>
        <dbReference type="ARBA" id="ARBA00022840"/>
    </source>
</evidence>
<dbReference type="CDD" id="cd07808">
    <property type="entry name" value="ASKHA_NBD_FGGY_EcXK-like"/>
    <property type="match status" value="1"/>
</dbReference>
<dbReference type="SUPFAM" id="SSF53067">
    <property type="entry name" value="Actin-like ATPase domain"/>
    <property type="match status" value="2"/>
</dbReference>
<keyword evidence="5 6" id="KW-0067">ATP-binding</keyword>
<feature type="binding site" evidence="6">
    <location>
        <begin position="89"/>
        <end position="90"/>
    </location>
    <ligand>
        <name>substrate</name>
    </ligand>
</feature>
<organism evidence="10 11">
    <name type="scientific">Aerosakkonema funiforme FACHB-1375</name>
    <dbReference type="NCBI Taxonomy" id="2949571"/>
    <lineage>
        <taxon>Bacteria</taxon>
        <taxon>Bacillati</taxon>
        <taxon>Cyanobacteriota</taxon>
        <taxon>Cyanophyceae</taxon>
        <taxon>Oscillatoriophycideae</taxon>
        <taxon>Aerosakkonematales</taxon>
        <taxon>Aerosakkonemataceae</taxon>
        <taxon>Aerosakkonema</taxon>
    </lineage>
</organism>
<dbReference type="GO" id="GO:0005998">
    <property type="term" value="P:xylulose catabolic process"/>
    <property type="evidence" value="ECO:0007669"/>
    <property type="project" value="UniProtKB-UniRule"/>
</dbReference>
<dbReference type="InterPro" id="IPR018484">
    <property type="entry name" value="FGGY_N"/>
</dbReference>
<evidence type="ECO:0000313" key="11">
    <source>
        <dbReference type="Proteomes" id="UP000641646"/>
    </source>
</evidence>
<name>A0A926ZHC0_9CYAN</name>
<comment type="function">
    <text evidence="6">Catalyzes the phosphorylation of D-xylulose to D-xylulose 5-phosphate.</text>
</comment>
<evidence type="ECO:0000313" key="10">
    <source>
        <dbReference type="EMBL" id="MBD2183113.1"/>
    </source>
</evidence>
<comment type="similarity">
    <text evidence="1 6 7">Belongs to the FGGY kinase family.</text>
</comment>
<reference evidence="10" key="1">
    <citation type="journal article" date="2015" name="ISME J.">
        <title>Draft Genome Sequence of Streptomyces incarnatus NRRL8089, which Produces the Nucleoside Antibiotic Sinefungin.</title>
        <authorList>
            <person name="Oshima K."/>
            <person name="Hattori M."/>
            <person name="Shimizu H."/>
            <person name="Fukuda K."/>
            <person name="Nemoto M."/>
            <person name="Inagaki K."/>
            <person name="Tamura T."/>
        </authorList>
    </citation>
    <scope>NUCLEOTIDE SEQUENCE</scope>
    <source>
        <strain evidence="10">FACHB-1375</strain>
    </source>
</reference>
<dbReference type="NCBIfam" id="TIGR01312">
    <property type="entry name" value="XylB"/>
    <property type="match status" value="1"/>
</dbReference>
<dbReference type="PIRSF" id="PIRSF000538">
    <property type="entry name" value="GlpK"/>
    <property type="match status" value="1"/>
</dbReference>
<comment type="catalytic activity">
    <reaction evidence="6 7">
        <text>D-xylulose + ATP = D-xylulose 5-phosphate + ADP + H(+)</text>
        <dbReference type="Rhea" id="RHEA:10964"/>
        <dbReference type="ChEBI" id="CHEBI:15378"/>
        <dbReference type="ChEBI" id="CHEBI:17140"/>
        <dbReference type="ChEBI" id="CHEBI:30616"/>
        <dbReference type="ChEBI" id="CHEBI:57737"/>
        <dbReference type="ChEBI" id="CHEBI:456216"/>
        <dbReference type="EC" id="2.7.1.17"/>
    </reaction>
</comment>
<dbReference type="AlphaFoldDB" id="A0A926ZHC0"/>
<dbReference type="HAMAP" id="MF_02220">
    <property type="entry name" value="XylB"/>
    <property type="match status" value="1"/>
</dbReference>
<keyword evidence="11" id="KW-1185">Reference proteome</keyword>
<dbReference type="Pfam" id="PF02782">
    <property type="entry name" value="FGGY_C"/>
    <property type="match status" value="1"/>
</dbReference>
<evidence type="ECO:0000256" key="7">
    <source>
        <dbReference type="RuleBase" id="RU364073"/>
    </source>
</evidence>